<dbReference type="AlphaFoldDB" id="A0A382HZR0"/>
<dbReference type="EMBL" id="UINC01063943">
    <property type="protein sequence ID" value="SVB92103.1"/>
    <property type="molecule type" value="Genomic_DNA"/>
</dbReference>
<protein>
    <submittedName>
        <fullName evidence="1">Uncharacterized protein</fullName>
    </submittedName>
</protein>
<evidence type="ECO:0000313" key="1">
    <source>
        <dbReference type="EMBL" id="SVB92103.1"/>
    </source>
</evidence>
<sequence length="38" mass="4393">VNVTGIFWLVSRYQYLPCDLTPVVGAVYGIMDYDVIRR</sequence>
<feature type="non-terminal residue" evidence="1">
    <location>
        <position position="38"/>
    </location>
</feature>
<organism evidence="1">
    <name type="scientific">marine metagenome</name>
    <dbReference type="NCBI Taxonomy" id="408172"/>
    <lineage>
        <taxon>unclassified sequences</taxon>
        <taxon>metagenomes</taxon>
        <taxon>ecological metagenomes</taxon>
    </lineage>
</organism>
<gene>
    <name evidence="1" type="ORF">METZ01_LOCUS244957</name>
</gene>
<accession>A0A382HZR0</accession>
<proteinExistence type="predicted"/>
<reference evidence="1" key="1">
    <citation type="submission" date="2018-05" db="EMBL/GenBank/DDBJ databases">
        <authorList>
            <person name="Lanie J.A."/>
            <person name="Ng W.-L."/>
            <person name="Kazmierczak K.M."/>
            <person name="Andrzejewski T.M."/>
            <person name="Davidsen T.M."/>
            <person name="Wayne K.J."/>
            <person name="Tettelin H."/>
            <person name="Glass J.I."/>
            <person name="Rusch D."/>
            <person name="Podicherti R."/>
            <person name="Tsui H.-C.T."/>
            <person name="Winkler M.E."/>
        </authorList>
    </citation>
    <scope>NUCLEOTIDE SEQUENCE</scope>
</reference>
<name>A0A382HZR0_9ZZZZ</name>
<feature type="non-terminal residue" evidence="1">
    <location>
        <position position="1"/>
    </location>
</feature>